<reference evidence="3" key="1">
    <citation type="journal article" date="2016" name="Front. Microbiol.">
        <title>Genome Sequence of the Piezophilic, Mesophilic Sulfate-Reducing Bacterium Desulfovibrio indicus J2T.</title>
        <authorList>
            <person name="Cao J."/>
            <person name="Maignien L."/>
            <person name="Shao Z."/>
            <person name="Alain K."/>
            <person name="Jebbar M."/>
        </authorList>
    </citation>
    <scope>NUCLEOTIDE SEQUENCE</scope>
    <source>
        <strain evidence="3">JCM 32048</strain>
    </source>
</reference>
<dbReference type="EMBL" id="BPQJ01000003">
    <property type="protein sequence ID" value="GJD60805.1"/>
    <property type="molecule type" value="Genomic_DNA"/>
</dbReference>
<organism evidence="3 4">
    <name type="scientific">Methylobacterium frigidaeris</name>
    <dbReference type="NCBI Taxonomy" id="2038277"/>
    <lineage>
        <taxon>Bacteria</taxon>
        <taxon>Pseudomonadati</taxon>
        <taxon>Pseudomonadota</taxon>
        <taxon>Alphaproteobacteria</taxon>
        <taxon>Hyphomicrobiales</taxon>
        <taxon>Methylobacteriaceae</taxon>
        <taxon>Methylobacterium</taxon>
    </lineage>
</organism>
<gene>
    <name evidence="3" type="primary">thiO_1</name>
    <name evidence="3" type="ORF">MPEAHAMD_0944</name>
</gene>
<dbReference type="GO" id="GO:0005737">
    <property type="term" value="C:cytoplasm"/>
    <property type="evidence" value="ECO:0007669"/>
    <property type="project" value="TreeGrafter"/>
</dbReference>
<evidence type="ECO:0000256" key="1">
    <source>
        <dbReference type="ARBA" id="ARBA00023002"/>
    </source>
</evidence>
<dbReference type="PANTHER" id="PTHR13847">
    <property type="entry name" value="SARCOSINE DEHYDROGENASE-RELATED"/>
    <property type="match status" value="1"/>
</dbReference>
<proteinExistence type="predicted"/>
<dbReference type="Gene3D" id="3.30.9.10">
    <property type="entry name" value="D-Amino Acid Oxidase, subunit A, domain 2"/>
    <property type="match status" value="1"/>
</dbReference>
<name>A0AA37M302_9HYPH</name>
<evidence type="ECO:0000259" key="2">
    <source>
        <dbReference type="Pfam" id="PF01266"/>
    </source>
</evidence>
<evidence type="ECO:0000313" key="4">
    <source>
        <dbReference type="Proteomes" id="UP001055286"/>
    </source>
</evidence>
<evidence type="ECO:0000313" key="3">
    <source>
        <dbReference type="EMBL" id="GJD60805.1"/>
    </source>
</evidence>
<accession>A0AA37M302</accession>
<dbReference type="RefSeq" id="WP_099906679.1">
    <property type="nucleotide sequence ID" value="NZ_BPQJ01000003.1"/>
</dbReference>
<dbReference type="InterPro" id="IPR006076">
    <property type="entry name" value="FAD-dep_OxRdtase"/>
</dbReference>
<dbReference type="Proteomes" id="UP001055286">
    <property type="component" value="Unassembled WGS sequence"/>
</dbReference>
<dbReference type="InterPro" id="IPR036188">
    <property type="entry name" value="FAD/NAD-bd_sf"/>
</dbReference>
<reference evidence="3" key="2">
    <citation type="submission" date="2021-08" db="EMBL/GenBank/DDBJ databases">
        <authorList>
            <person name="Tani A."/>
            <person name="Ola A."/>
            <person name="Ogura Y."/>
            <person name="Katsura K."/>
            <person name="Hayashi T."/>
        </authorList>
    </citation>
    <scope>NUCLEOTIDE SEQUENCE</scope>
    <source>
        <strain evidence="3">JCM 32048</strain>
    </source>
</reference>
<keyword evidence="1" id="KW-0560">Oxidoreductase</keyword>
<feature type="domain" description="FAD dependent oxidoreductase" evidence="2">
    <location>
        <begin position="4"/>
        <end position="391"/>
    </location>
</feature>
<dbReference type="PANTHER" id="PTHR13847:SF289">
    <property type="entry name" value="GLYCINE OXIDASE"/>
    <property type="match status" value="1"/>
</dbReference>
<sequence>MRSAIVLGAGMVGIGTALHLQQRGWSVALVDRGGPGRETSYGNAGIIQSEAVEPYAMPRDRAALWAIATGRSNDVHYELRSLHRHLGPLLRYWWHSGPRRHAVASHAYAGLIGHAVPEHAALIEAAGAADLVRRDGFRVLHRDRRAMDEAVAEAERLRARYGVRARALSSADLAAAEPVLKRTGAGAIHWEDPWSVRDPGALVASYAALFARRGGTLLRGEADSLAPAGRGWSVRTTDGTVEAAAAVVALGPWSPALLRRFGYRIAMVRKRGYHRHWRNARTLDLPLYDAQNGTVLAPMAAGLRITTGAELAGPDAATGPVQLARAEAAAAGLLDLGGPRENAPWSGIRPCMPDMLPVVGPAPRHPGLWFHFGHGHQGFTLGPASGRLLAEAMSGEAPLVPPAPFRPGRR</sequence>
<dbReference type="Pfam" id="PF01266">
    <property type="entry name" value="DAO"/>
    <property type="match status" value="1"/>
</dbReference>
<dbReference type="GO" id="GO:0016491">
    <property type="term" value="F:oxidoreductase activity"/>
    <property type="evidence" value="ECO:0007669"/>
    <property type="project" value="UniProtKB-KW"/>
</dbReference>
<dbReference type="SUPFAM" id="SSF51905">
    <property type="entry name" value="FAD/NAD(P)-binding domain"/>
    <property type="match status" value="1"/>
</dbReference>
<dbReference type="AlphaFoldDB" id="A0AA37M302"/>
<protein>
    <submittedName>
        <fullName evidence="3">Glycine oxidase</fullName>
    </submittedName>
</protein>
<comment type="caution">
    <text evidence="3">The sequence shown here is derived from an EMBL/GenBank/DDBJ whole genome shotgun (WGS) entry which is preliminary data.</text>
</comment>
<keyword evidence="4" id="KW-1185">Reference proteome</keyword>
<dbReference type="Gene3D" id="3.50.50.60">
    <property type="entry name" value="FAD/NAD(P)-binding domain"/>
    <property type="match status" value="2"/>
</dbReference>